<evidence type="ECO:0000256" key="8">
    <source>
        <dbReference type="ARBA" id="ARBA00038436"/>
    </source>
</evidence>
<evidence type="ECO:0000256" key="6">
    <source>
        <dbReference type="ARBA" id="ARBA00022989"/>
    </source>
</evidence>
<evidence type="ECO:0000256" key="1">
    <source>
        <dbReference type="ARBA" id="ARBA00004429"/>
    </source>
</evidence>
<name>A0ABR9P6A7_9ACTN</name>
<dbReference type="RefSeq" id="WP_193122014.1">
    <property type="nucleotide sequence ID" value="NZ_JADBGI010000009.1"/>
</dbReference>
<evidence type="ECO:0000259" key="10">
    <source>
        <dbReference type="Pfam" id="PF04290"/>
    </source>
</evidence>
<dbReference type="InterPro" id="IPR055348">
    <property type="entry name" value="DctQ"/>
</dbReference>
<sequence>MARPEEDADAPDRLERRSRGYRLAVNAERIGLCAVLVAVFGLLVLQVTTRYVFGTPLSWTEETARFLLVWLTFLGAGYLMSRRLHISVDLLVARLGPRSAVAVDVGATAVAVAASAVMAVAAASLAHMSGDLRAPATQLPMWTVHTAAVAGFALTSLHGLVNIAVSLRHPEDVPGAMGPAAKEGA</sequence>
<dbReference type="PANTHER" id="PTHR35011">
    <property type="entry name" value="2,3-DIKETO-L-GULONATE TRAP TRANSPORTER SMALL PERMEASE PROTEIN YIAM"/>
    <property type="match status" value="1"/>
</dbReference>
<dbReference type="EMBL" id="JADBGI010000009">
    <property type="protein sequence ID" value="MBE2999377.1"/>
    <property type="molecule type" value="Genomic_DNA"/>
</dbReference>
<comment type="subcellular location">
    <subcellularLocation>
        <location evidence="1">Cell inner membrane</location>
        <topology evidence="1">Multi-pass membrane protein</topology>
    </subcellularLocation>
</comment>
<keyword evidence="3" id="KW-1003">Cell membrane</keyword>
<evidence type="ECO:0000256" key="3">
    <source>
        <dbReference type="ARBA" id="ARBA00022475"/>
    </source>
</evidence>
<feature type="transmembrane region" description="Helical" evidence="9">
    <location>
        <begin position="101"/>
        <end position="126"/>
    </location>
</feature>
<dbReference type="Pfam" id="PF04290">
    <property type="entry name" value="DctQ"/>
    <property type="match status" value="1"/>
</dbReference>
<dbReference type="Proteomes" id="UP000806528">
    <property type="component" value="Unassembled WGS sequence"/>
</dbReference>
<evidence type="ECO:0000256" key="2">
    <source>
        <dbReference type="ARBA" id="ARBA00022448"/>
    </source>
</evidence>
<keyword evidence="5 9" id="KW-0812">Transmembrane</keyword>
<feature type="transmembrane region" description="Helical" evidence="9">
    <location>
        <begin position="63"/>
        <end position="80"/>
    </location>
</feature>
<gene>
    <name evidence="11" type="ORF">IDM40_11770</name>
</gene>
<reference evidence="11 12" key="1">
    <citation type="submission" date="2020-09" db="EMBL/GenBank/DDBJ databases">
        <title>Diversity and distribution of actinomycetes associated with coral in the coast of Hainan.</title>
        <authorList>
            <person name="Li F."/>
        </authorList>
    </citation>
    <scope>NUCLEOTIDE SEQUENCE [LARGE SCALE GENOMIC DNA]</scope>
    <source>
        <strain evidence="11 12">HNM0947</strain>
    </source>
</reference>
<keyword evidence="4" id="KW-0997">Cell inner membrane</keyword>
<evidence type="ECO:0000313" key="11">
    <source>
        <dbReference type="EMBL" id="MBE2999377.1"/>
    </source>
</evidence>
<evidence type="ECO:0000256" key="7">
    <source>
        <dbReference type="ARBA" id="ARBA00023136"/>
    </source>
</evidence>
<evidence type="ECO:0000256" key="9">
    <source>
        <dbReference type="SAM" id="Phobius"/>
    </source>
</evidence>
<protein>
    <submittedName>
        <fullName evidence="11">TRAP transporter small permease</fullName>
    </submittedName>
</protein>
<organism evidence="11 12">
    <name type="scientific">Nocardiopsis coralli</name>
    <dbReference type="NCBI Taxonomy" id="2772213"/>
    <lineage>
        <taxon>Bacteria</taxon>
        <taxon>Bacillati</taxon>
        <taxon>Actinomycetota</taxon>
        <taxon>Actinomycetes</taxon>
        <taxon>Streptosporangiales</taxon>
        <taxon>Nocardiopsidaceae</taxon>
        <taxon>Nocardiopsis</taxon>
    </lineage>
</organism>
<evidence type="ECO:0000256" key="5">
    <source>
        <dbReference type="ARBA" id="ARBA00022692"/>
    </source>
</evidence>
<evidence type="ECO:0000256" key="4">
    <source>
        <dbReference type="ARBA" id="ARBA00022519"/>
    </source>
</evidence>
<comment type="caution">
    <text evidence="11">The sequence shown here is derived from an EMBL/GenBank/DDBJ whole genome shotgun (WGS) entry which is preliminary data.</text>
</comment>
<feature type="domain" description="Tripartite ATP-independent periplasmic transporters DctQ component" evidence="10">
    <location>
        <begin position="40"/>
        <end position="168"/>
    </location>
</feature>
<keyword evidence="2" id="KW-0813">Transport</keyword>
<keyword evidence="12" id="KW-1185">Reference proteome</keyword>
<keyword evidence="6 9" id="KW-1133">Transmembrane helix</keyword>
<comment type="similarity">
    <text evidence="8">Belongs to the TRAP transporter small permease family.</text>
</comment>
<dbReference type="PANTHER" id="PTHR35011:SF2">
    <property type="entry name" value="2,3-DIKETO-L-GULONATE TRAP TRANSPORTER SMALL PERMEASE PROTEIN YIAM"/>
    <property type="match status" value="1"/>
</dbReference>
<feature type="transmembrane region" description="Helical" evidence="9">
    <location>
        <begin position="146"/>
        <end position="167"/>
    </location>
</feature>
<dbReference type="InterPro" id="IPR007387">
    <property type="entry name" value="TRAP_DctQ"/>
</dbReference>
<proteinExistence type="inferred from homology"/>
<evidence type="ECO:0000313" key="12">
    <source>
        <dbReference type="Proteomes" id="UP000806528"/>
    </source>
</evidence>
<accession>A0ABR9P6A7</accession>
<keyword evidence="7 9" id="KW-0472">Membrane</keyword>
<feature type="transmembrane region" description="Helical" evidence="9">
    <location>
        <begin position="23"/>
        <end position="43"/>
    </location>
</feature>